<comment type="caution">
    <text evidence="2">The sequence shown here is derived from an EMBL/GenBank/DDBJ whole genome shotgun (WGS) entry which is preliminary data.</text>
</comment>
<keyword evidence="1" id="KW-0812">Transmembrane</keyword>
<organism evidence="2 3">
    <name type="scientific">Campylobacter blaseri</name>
    <dbReference type="NCBI Taxonomy" id="2042961"/>
    <lineage>
        <taxon>Bacteria</taxon>
        <taxon>Pseudomonadati</taxon>
        <taxon>Campylobacterota</taxon>
        <taxon>Epsilonproteobacteria</taxon>
        <taxon>Campylobacterales</taxon>
        <taxon>Campylobacteraceae</taxon>
        <taxon>Campylobacter</taxon>
    </lineage>
</organism>
<dbReference type="GO" id="GO:0003677">
    <property type="term" value="F:DNA binding"/>
    <property type="evidence" value="ECO:0007669"/>
    <property type="project" value="InterPro"/>
</dbReference>
<dbReference type="RefSeq" id="WP_106870785.1">
    <property type="nucleotide sequence ID" value="NZ_CP053841.1"/>
</dbReference>
<name>A0A2P8R104_9BACT</name>
<evidence type="ECO:0000256" key="1">
    <source>
        <dbReference type="SAM" id="Phobius"/>
    </source>
</evidence>
<evidence type="ECO:0000313" key="3">
    <source>
        <dbReference type="Proteomes" id="UP000240535"/>
    </source>
</evidence>
<protein>
    <recommendedName>
        <fullName evidence="4">Phosphatidylglycerophosphate synthase</fullName>
    </recommendedName>
</protein>
<feature type="transmembrane region" description="Helical" evidence="1">
    <location>
        <begin position="103"/>
        <end position="121"/>
    </location>
</feature>
<dbReference type="EMBL" id="PDHH01000003">
    <property type="protein sequence ID" value="PSM52182.1"/>
    <property type="molecule type" value="Genomic_DNA"/>
</dbReference>
<dbReference type="Proteomes" id="UP000240535">
    <property type="component" value="Unassembled WGS sequence"/>
</dbReference>
<evidence type="ECO:0000313" key="2">
    <source>
        <dbReference type="EMBL" id="PSM52182.1"/>
    </source>
</evidence>
<sequence>MDEKKVVNSLDKIKEIGINEVARETHIEPEYIQFIVDKNYDELKSKNAKCFIKILEREYGLDLDEWIEEYNTHNSEYYLKDSGPVFSNSIKQKEIVIKEGRKFPTFLIWILILAVLIFVVFKFELYNFENYFSKNTQSVNIYQNNTTPMVKEVENKLENIGIIANNEEYSETKEDNDTKLNALEIAVNLEQNTTLNEDENLTLDDNSELIADDNLAKDEVTIASKGVSIIPSENMWIGIIDLKSGNKSTLTTDKEYKIDLSKEQLILTGHGLFSLDIDGEKETFKNKNPYRLHIKNGKVKKITYDEFVKLNKGKAW</sequence>
<gene>
    <name evidence="2" type="ORF">CQ405_03775</name>
</gene>
<keyword evidence="1" id="KW-1133">Transmembrane helix</keyword>
<keyword evidence="1" id="KW-0472">Membrane</keyword>
<reference evidence="3" key="1">
    <citation type="submission" date="2017-10" db="EMBL/GenBank/DDBJ databases">
        <title>Campylobacter species from seals.</title>
        <authorList>
            <person name="Gilbert M.J."/>
            <person name="Zomer A.L."/>
            <person name="Timmerman A.J."/>
            <person name="Duim B."/>
            <person name="Wagenaar J.A."/>
        </authorList>
    </citation>
    <scope>NUCLEOTIDE SEQUENCE [LARGE SCALE GENOMIC DNA]</scope>
    <source>
        <strain evidence="3">17S00004-5</strain>
    </source>
</reference>
<evidence type="ECO:0008006" key="4">
    <source>
        <dbReference type="Google" id="ProtNLM"/>
    </source>
</evidence>
<dbReference type="AlphaFoldDB" id="A0A2P8R104"/>
<dbReference type="InterPro" id="IPR010982">
    <property type="entry name" value="Lambda_DNA-bd_dom_sf"/>
</dbReference>
<keyword evidence="3" id="KW-1185">Reference proteome</keyword>
<dbReference type="OrthoDB" id="5372824at2"/>
<proteinExistence type="predicted"/>
<dbReference type="Gene3D" id="1.10.260.40">
    <property type="entry name" value="lambda repressor-like DNA-binding domains"/>
    <property type="match status" value="1"/>
</dbReference>
<accession>A0A2P8R104</accession>